<sequence>MKLSNLIIVVMALSMIVACSKQQTNGEKEISNKINEKEDVISSHGIIVKNREKLDAFINKTSSTQRVVHYTIEGDPIFNDLKYNDNKFEMRYDTTKDKFGAPVVKTYTCAKFERNETDKFLKYTLTGCDGDRKEIEVLQIPFDVEKQDIFEFDLRYGVNQKNEINTINKKLVKDLQNGEVTEVSDFQFIIEDRQKIYKEMVLANYLGEKKLSSQCNRKPFVSYDLTVNINSGNRHYHWTECDNSEDGILMTQLAKAIIDIVQAKDMYKQLPAVKGQYE</sequence>
<reference evidence="2 3" key="1">
    <citation type="submission" date="2019-10" db="EMBL/GenBank/DDBJ databases">
        <title>Description of Paenibacillus choica sp. nov.</title>
        <authorList>
            <person name="Carlier A."/>
            <person name="Qi S."/>
        </authorList>
    </citation>
    <scope>NUCLEOTIDE SEQUENCE [LARGE SCALE GENOMIC DNA]</scope>
    <source>
        <strain evidence="2 3">LMG 31460</strain>
    </source>
</reference>
<gene>
    <name evidence="2" type="ORF">GC102_05785</name>
</gene>
<protein>
    <submittedName>
        <fullName evidence="2">DUF4362 domain-containing protein</fullName>
    </submittedName>
</protein>
<proteinExistence type="predicted"/>
<dbReference type="InterPro" id="IPR025372">
    <property type="entry name" value="DUF4362"/>
</dbReference>
<name>A0ABX1YZW0_9BACL</name>
<dbReference type="Pfam" id="PF14275">
    <property type="entry name" value="DUF4362"/>
    <property type="match status" value="1"/>
</dbReference>
<feature type="chain" id="PRO_5046089871" evidence="1">
    <location>
        <begin position="21"/>
        <end position="278"/>
    </location>
</feature>
<evidence type="ECO:0000313" key="2">
    <source>
        <dbReference type="EMBL" id="NOU85294.1"/>
    </source>
</evidence>
<evidence type="ECO:0000256" key="1">
    <source>
        <dbReference type="SAM" id="SignalP"/>
    </source>
</evidence>
<keyword evidence="1" id="KW-0732">Signal</keyword>
<accession>A0ABX1YZW0</accession>
<dbReference type="Proteomes" id="UP000658690">
    <property type="component" value="Unassembled WGS sequence"/>
</dbReference>
<dbReference type="PROSITE" id="PS51257">
    <property type="entry name" value="PROKAR_LIPOPROTEIN"/>
    <property type="match status" value="1"/>
</dbReference>
<dbReference type="RefSeq" id="WP_171688616.1">
    <property type="nucleotide sequence ID" value="NZ_WHOC01000022.1"/>
</dbReference>
<comment type="caution">
    <text evidence="2">The sequence shown here is derived from an EMBL/GenBank/DDBJ whole genome shotgun (WGS) entry which is preliminary data.</text>
</comment>
<organism evidence="2 3">
    <name type="scientific">Paenibacillus germinis</name>
    <dbReference type="NCBI Taxonomy" id="2654979"/>
    <lineage>
        <taxon>Bacteria</taxon>
        <taxon>Bacillati</taxon>
        <taxon>Bacillota</taxon>
        <taxon>Bacilli</taxon>
        <taxon>Bacillales</taxon>
        <taxon>Paenibacillaceae</taxon>
        <taxon>Paenibacillus</taxon>
    </lineage>
</organism>
<dbReference type="EMBL" id="WHOC01000022">
    <property type="protein sequence ID" value="NOU85294.1"/>
    <property type="molecule type" value="Genomic_DNA"/>
</dbReference>
<feature type="signal peptide" evidence="1">
    <location>
        <begin position="1"/>
        <end position="20"/>
    </location>
</feature>
<keyword evidence="3" id="KW-1185">Reference proteome</keyword>
<evidence type="ECO:0000313" key="3">
    <source>
        <dbReference type="Proteomes" id="UP000658690"/>
    </source>
</evidence>